<accession>A0A9D4RJI7</accession>
<reference evidence="2" key="2">
    <citation type="submission" date="2020-11" db="EMBL/GenBank/DDBJ databases">
        <authorList>
            <person name="McCartney M.A."/>
            <person name="Auch B."/>
            <person name="Kono T."/>
            <person name="Mallez S."/>
            <person name="Becker A."/>
            <person name="Gohl D.M."/>
            <person name="Silverstein K.A.T."/>
            <person name="Koren S."/>
            <person name="Bechman K.B."/>
            <person name="Herman A."/>
            <person name="Abrahante J.E."/>
            <person name="Garbe J."/>
        </authorList>
    </citation>
    <scope>NUCLEOTIDE SEQUENCE</scope>
    <source>
        <strain evidence="2">Duluth1</strain>
        <tissue evidence="2">Whole animal</tissue>
    </source>
</reference>
<evidence type="ECO:0000256" key="1">
    <source>
        <dbReference type="SAM" id="MobiDB-lite"/>
    </source>
</evidence>
<keyword evidence="3" id="KW-1185">Reference proteome</keyword>
<evidence type="ECO:0000313" key="3">
    <source>
        <dbReference type="Proteomes" id="UP000828390"/>
    </source>
</evidence>
<evidence type="ECO:0000313" key="2">
    <source>
        <dbReference type="EMBL" id="KAH3868742.1"/>
    </source>
</evidence>
<feature type="region of interest" description="Disordered" evidence="1">
    <location>
        <begin position="32"/>
        <end position="58"/>
    </location>
</feature>
<protein>
    <submittedName>
        <fullName evidence="2">Uncharacterized protein</fullName>
    </submittedName>
</protein>
<dbReference type="AlphaFoldDB" id="A0A9D4RJI7"/>
<name>A0A9D4RJI7_DREPO</name>
<dbReference type="Proteomes" id="UP000828390">
    <property type="component" value="Unassembled WGS sequence"/>
</dbReference>
<dbReference type="EMBL" id="JAIWYP010000002">
    <property type="protein sequence ID" value="KAH3868742.1"/>
    <property type="molecule type" value="Genomic_DNA"/>
</dbReference>
<reference evidence="2" key="1">
    <citation type="journal article" date="2019" name="bioRxiv">
        <title>The Genome of the Zebra Mussel, Dreissena polymorpha: A Resource for Invasive Species Research.</title>
        <authorList>
            <person name="McCartney M.A."/>
            <person name="Auch B."/>
            <person name="Kono T."/>
            <person name="Mallez S."/>
            <person name="Zhang Y."/>
            <person name="Obille A."/>
            <person name="Becker A."/>
            <person name="Abrahante J.E."/>
            <person name="Garbe J."/>
            <person name="Badalamenti J.P."/>
            <person name="Herman A."/>
            <person name="Mangelson H."/>
            <person name="Liachko I."/>
            <person name="Sullivan S."/>
            <person name="Sone E.D."/>
            <person name="Koren S."/>
            <person name="Silverstein K.A.T."/>
            <person name="Beckman K.B."/>
            <person name="Gohl D.M."/>
        </authorList>
    </citation>
    <scope>NUCLEOTIDE SEQUENCE</scope>
    <source>
        <strain evidence="2">Duluth1</strain>
        <tissue evidence="2">Whole animal</tissue>
    </source>
</reference>
<sequence>MSQSFQQLHEAQYQLTVEGMTAILHEMQRPIPHLLPPAQPPQASVPSSTLTFYKQRPH</sequence>
<comment type="caution">
    <text evidence="2">The sequence shown here is derived from an EMBL/GenBank/DDBJ whole genome shotgun (WGS) entry which is preliminary data.</text>
</comment>
<gene>
    <name evidence="2" type="ORF">DPMN_031894</name>
</gene>
<proteinExistence type="predicted"/>
<organism evidence="2 3">
    <name type="scientific">Dreissena polymorpha</name>
    <name type="common">Zebra mussel</name>
    <name type="synonym">Mytilus polymorpha</name>
    <dbReference type="NCBI Taxonomy" id="45954"/>
    <lineage>
        <taxon>Eukaryota</taxon>
        <taxon>Metazoa</taxon>
        <taxon>Spiralia</taxon>
        <taxon>Lophotrochozoa</taxon>
        <taxon>Mollusca</taxon>
        <taxon>Bivalvia</taxon>
        <taxon>Autobranchia</taxon>
        <taxon>Heteroconchia</taxon>
        <taxon>Euheterodonta</taxon>
        <taxon>Imparidentia</taxon>
        <taxon>Neoheterodontei</taxon>
        <taxon>Myida</taxon>
        <taxon>Dreissenoidea</taxon>
        <taxon>Dreissenidae</taxon>
        <taxon>Dreissena</taxon>
    </lineage>
</organism>